<dbReference type="InterPro" id="IPR038377">
    <property type="entry name" value="Na/Glc_symporter_sf"/>
</dbReference>
<evidence type="ECO:0000256" key="1">
    <source>
        <dbReference type="ARBA" id="ARBA00004651"/>
    </source>
</evidence>
<evidence type="ECO:0000256" key="13">
    <source>
        <dbReference type="RuleBase" id="RU362091"/>
    </source>
</evidence>
<keyword evidence="14" id="KW-0029">Amino-acid transport</keyword>
<dbReference type="PROSITE" id="PS00456">
    <property type="entry name" value="NA_SOLUT_SYMP_1"/>
    <property type="match status" value="1"/>
</dbReference>
<dbReference type="InterPro" id="IPR050277">
    <property type="entry name" value="Sodium:Solute_Symporter"/>
</dbReference>
<comment type="subcellular location">
    <subcellularLocation>
        <location evidence="1 14">Cell membrane</location>
        <topology evidence="1 14">Multi-pass membrane protein</topology>
    </subcellularLocation>
</comment>
<dbReference type="PANTHER" id="PTHR48086">
    <property type="entry name" value="SODIUM/PROLINE SYMPORTER-RELATED"/>
    <property type="match status" value="1"/>
</dbReference>
<keyword evidence="16" id="KW-1185">Reference proteome</keyword>
<keyword evidence="4 14" id="KW-1003">Cell membrane</keyword>
<gene>
    <name evidence="15" type="ORF">SAMN05216225_100637</name>
</gene>
<feature type="transmembrane region" description="Helical" evidence="14">
    <location>
        <begin position="389"/>
        <end position="409"/>
    </location>
</feature>
<proteinExistence type="inferred from homology"/>
<dbReference type="PROSITE" id="PS50283">
    <property type="entry name" value="NA_SOLUT_SYMP_3"/>
    <property type="match status" value="1"/>
</dbReference>
<dbReference type="Proteomes" id="UP000183988">
    <property type="component" value="Unassembled WGS sequence"/>
</dbReference>
<evidence type="ECO:0000256" key="11">
    <source>
        <dbReference type="ARBA" id="ARBA00023201"/>
    </source>
</evidence>
<keyword evidence="6 14" id="KW-0769">Symport</keyword>
<feature type="transmembrane region" description="Helical" evidence="14">
    <location>
        <begin position="125"/>
        <end position="144"/>
    </location>
</feature>
<feature type="transmembrane region" description="Helical" evidence="14">
    <location>
        <begin position="6"/>
        <end position="25"/>
    </location>
</feature>
<dbReference type="GO" id="GO:0015824">
    <property type="term" value="P:proline transport"/>
    <property type="evidence" value="ECO:0007669"/>
    <property type="project" value="UniProtKB-UniRule"/>
</dbReference>
<name>A0A1M5ETV0_9BACI</name>
<evidence type="ECO:0000313" key="16">
    <source>
        <dbReference type="Proteomes" id="UP000183988"/>
    </source>
</evidence>
<evidence type="ECO:0000256" key="7">
    <source>
        <dbReference type="ARBA" id="ARBA00022989"/>
    </source>
</evidence>
<dbReference type="InterPro" id="IPR001734">
    <property type="entry name" value="Na/solute_symporter"/>
</dbReference>
<reference evidence="15 16" key="1">
    <citation type="submission" date="2016-11" db="EMBL/GenBank/DDBJ databases">
        <authorList>
            <person name="Jaros S."/>
            <person name="Januszkiewicz K."/>
            <person name="Wedrychowicz H."/>
        </authorList>
    </citation>
    <scope>NUCLEOTIDE SEQUENCE [LARGE SCALE GENOMIC DNA]</scope>
    <source>
        <strain evidence="15 16">IBRC-M 10683</strain>
    </source>
</reference>
<feature type="transmembrane region" description="Helical" evidence="14">
    <location>
        <begin position="74"/>
        <end position="91"/>
    </location>
</feature>
<evidence type="ECO:0000256" key="9">
    <source>
        <dbReference type="ARBA" id="ARBA00023065"/>
    </source>
</evidence>
<evidence type="ECO:0000256" key="14">
    <source>
        <dbReference type="RuleBase" id="RU366012"/>
    </source>
</evidence>
<evidence type="ECO:0000256" key="10">
    <source>
        <dbReference type="ARBA" id="ARBA00023136"/>
    </source>
</evidence>
<comment type="similarity">
    <text evidence="2 13">Belongs to the sodium:solute symporter (SSF) (TC 2.A.21) family.</text>
</comment>
<dbReference type="GO" id="GO:0005298">
    <property type="term" value="F:proline:sodium symporter activity"/>
    <property type="evidence" value="ECO:0007669"/>
    <property type="project" value="UniProtKB-UniRule"/>
</dbReference>
<feature type="transmembrane region" description="Helical" evidence="14">
    <location>
        <begin position="275"/>
        <end position="301"/>
    </location>
</feature>
<evidence type="ECO:0000256" key="3">
    <source>
        <dbReference type="ARBA" id="ARBA00022448"/>
    </source>
</evidence>
<keyword evidence="5 14" id="KW-0812">Transmembrane</keyword>
<feature type="transmembrane region" description="Helical" evidence="14">
    <location>
        <begin position="193"/>
        <end position="210"/>
    </location>
</feature>
<keyword evidence="9 14" id="KW-0406">Ion transport</keyword>
<dbReference type="GO" id="GO:0015193">
    <property type="term" value="F:L-proline transmembrane transporter activity"/>
    <property type="evidence" value="ECO:0007669"/>
    <property type="project" value="TreeGrafter"/>
</dbReference>
<evidence type="ECO:0000256" key="5">
    <source>
        <dbReference type="ARBA" id="ARBA00022692"/>
    </source>
</evidence>
<dbReference type="AlphaFoldDB" id="A0A1M5ETV0"/>
<feature type="transmembrane region" description="Helical" evidence="14">
    <location>
        <begin position="471"/>
        <end position="490"/>
    </location>
</feature>
<comment type="catalytic activity">
    <reaction evidence="12">
        <text>L-proline(in) + Na(+)(in) = L-proline(out) + Na(+)(out)</text>
        <dbReference type="Rhea" id="RHEA:28967"/>
        <dbReference type="ChEBI" id="CHEBI:29101"/>
        <dbReference type="ChEBI" id="CHEBI:60039"/>
    </reaction>
</comment>
<comment type="function">
    <text evidence="14">Catalyzes the sodium-dependent uptake of extracellular L-proline.</text>
</comment>
<protein>
    <recommendedName>
        <fullName evidence="14">Sodium/proline symporter</fullName>
    </recommendedName>
    <alternativeName>
        <fullName evidence="14">Proline permease</fullName>
    </alternativeName>
</protein>
<dbReference type="Pfam" id="PF00474">
    <property type="entry name" value="SSF"/>
    <property type="match status" value="1"/>
</dbReference>
<dbReference type="PANTHER" id="PTHR48086:SF3">
    <property type="entry name" value="SODIUM_PROLINE SYMPORTER"/>
    <property type="match status" value="1"/>
</dbReference>
<evidence type="ECO:0000256" key="4">
    <source>
        <dbReference type="ARBA" id="ARBA00022475"/>
    </source>
</evidence>
<dbReference type="GO" id="GO:0005886">
    <property type="term" value="C:plasma membrane"/>
    <property type="evidence" value="ECO:0007669"/>
    <property type="project" value="UniProtKB-SubCell"/>
</dbReference>
<evidence type="ECO:0000313" key="15">
    <source>
        <dbReference type="EMBL" id="SHF82693.1"/>
    </source>
</evidence>
<dbReference type="STRING" id="930117.SAMN05216225_100637"/>
<feature type="transmembrane region" description="Helical" evidence="14">
    <location>
        <begin position="230"/>
        <end position="254"/>
    </location>
</feature>
<keyword evidence="7 14" id="KW-1133">Transmembrane helix</keyword>
<sequence length="513" mass="54950">MDTAVLITFIVYLVGMLVIGLFMYYRTTNLSDYVLGGRSLRPSVAALSAGASDMSGWLLLGLPGAAYASGFGGAYGGWMAIGLAVGAYLNWHFVAKRLRVYTEVSNNSITIPDFLENRFKDNSHVLRVVSALVILLFFTFYTSSGMVAGATLFESSFGFNYQTALWIGALVVVSYTFLGGFLAVVWTDFFQGVLMLFALIVVPIVALNELGGWSTAVQVIGEINPDNLDMLAGVGTFAGVIAIISGAAWGLGYFGQPHIIVRFMALRSHKDVPKAKFIGTTWMILGLYGAMFTGFIGLAFITTQDVSILSNFGIDLVEEGGVTLLDNPEVIFIALSQLLFHPVIAGILLAAILSAIMSTVDSQLLVSSSAVAEDFYKAIFRKEASEKELVWVGRIATIVIALIATLIAMDPEASVLELVGYAWAGFGAAFGPTIILSLFWKGITRNGAIAGVIVGAVTVVIWGNYLSGGIFDLYEIVPGFLLNLIVTVVVSKTGKPSPEMEAEFDETVAKLNE</sequence>
<keyword evidence="8 14" id="KW-0915">Sodium</keyword>
<keyword evidence="10 14" id="KW-0472">Membrane</keyword>
<evidence type="ECO:0000256" key="8">
    <source>
        <dbReference type="ARBA" id="ARBA00023053"/>
    </source>
</evidence>
<dbReference type="Gene3D" id="1.20.1730.10">
    <property type="entry name" value="Sodium/glucose cotransporter"/>
    <property type="match status" value="1"/>
</dbReference>
<feature type="transmembrane region" description="Helical" evidence="14">
    <location>
        <begin position="330"/>
        <end position="356"/>
    </location>
</feature>
<dbReference type="RefSeq" id="WP_072888579.1">
    <property type="nucleotide sequence ID" value="NZ_FQVW01000006.1"/>
</dbReference>
<dbReference type="NCBIfam" id="TIGR00813">
    <property type="entry name" value="sss"/>
    <property type="match status" value="1"/>
</dbReference>
<feature type="transmembrane region" description="Helical" evidence="14">
    <location>
        <begin position="421"/>
        <end position="440"/>
    </location>
</feature>
<feature type="transmembrane region" description="Helical" evidence="14">
    <location>
        <begin position="164"/>
        <end position="186"/>
    </location>
</feature>
<dbReference type="GO" id="GO:0031402">
    <property type="term" value="F:sodium ion binding"/>
    <property type="evidence" value="ECO:0007669"/>
    <property type="project" value="UniProtKB-UniRule"/>
</dbReference>
<organism evidence="15 16">
    <name type="scientific">Ornithinibacillus halophilus</name>
    <dbReference type="NCBI Taxonomy" id="930117"/>
    <lineage>
        <taxon>Bacteria</taxon>
        <taxon>Bacillati</taxon>
        <taxon>Bacillota</taxon>
        <taxon>Bacilli</taxon>
        <taxon>Bacillales</taxon>
        <taxon>Bacillaceae</taxon>
        <taxon>Ornithinibacillus</taxon>
    </lineage>
</organism>
<evidence type="ECO:0000256" key="12">
    <source>
        <dbReference type="ARBA" id="ARBA00033708"/>
    </source>
</evidence>
<feature type="transmembrane region" description="Helical" evidence="14">
    <location>
        <begin position="447"/>
        <end position="465"/>
    </location>
</feature>
<dbReference type="InterPro" id="IPR011851">
    <property type="entry name" value="Na/Pro_symporter"/>
</dbReference>
<dbReference type="EMBL" id="FQVW01000006">
    <property type="protein sequence ID" value="SHF82693.1"/>
    <property type="molecule type" value="Genomic_DNA"/>
</dbReference>
<dbReference type="OrthoDB" id="9810181at2"/>
<keyword evidence="11 14" id="KW-0739">Sodium transport</keyword>
<keyword evidence="3 14" id="KW-0813">Transport</keyword>
<dbReference type="CDD" id="cd11475">
    <property type="entry name" value="SLC5sbd_PutP"/>
    <property type="match status" value="1"/>
</dbReference>
<dbReference type="InterPro" id="IPR018212">
    <property type="entry name" value="Na/solute_symporter_CS"/>
</dbReference>
<dbReference type="FunFam" id="1.20.1730.10:FF:000002">
    <property type="entry name" value="Sodium/proline symporter"/>
    <property type="match status" value="1"/>
</dbReference>
<dbReference type="NCBIfam" id="TIGR02121">
    <property type="entry name" value="Na_Pro_sym"/>
    <property type="match status" value="1"/>
</dbReference>
<evidence type="ECO:0000256" key="2">
    <source>
        <dbReference type="ARBA" id="ARBA00006434"/>
    </source>
</evidence>
<evidence type="ECO:0000256" key="6">
    <source>
        <dbReference type="ARBA" id="ARBA00022847"/>
    </source>
</evidence>
<accession>A0A1M5ETV0</accession>